<keyword evidence="1" id="KW-0472">Membrane</keyword>
<gene>
    <name evidence="2" type="ORF">GKC30_04750</name>
</gene>
<evidence type="ECO:0000313" key="2">
    <source>
        <dbReference type="EMBL" id="MUM76940.1"/>
    </source>
</evidence>
<dbReference type="EMBL" id="WODC01000002">
    <property type="protein sequence ID" value="MUM76940.1"/>
    <property type="molecule type" value="Genomic_DNA"/>
</dbReference>
<protein>
    <submittedName>
        <fullName evidence="2">Uncharacterized protein</fullName>
    </submittedName>
</protein>
<keyword evidence="1" id="KW-0812">Transmembrane</keyword>
<keyword evidence="3" id="KW-1185">Reference proteome</keyword>
<name>A0A7K1KLL6_9BACT</name>
<comment type="caution">
    <text evidence="2">The sequence shown here is derived from an EMBL/GenBank/DDBJ whole genome shotgun (WGS) entry which is preliminary data.</text>
</comment>
<proteinExistence type="predicted"/>
<feature type="transmembrane region" description="Helical" evidence="1">
    <location>
        <begin position="32"/>
        <end position="53"/>
    </location>
</feature>
<evidence type="ECO:0000313" key="3">
    <source>
        <dbReference type="Proteomes" id="UP000461162"/>
    </source>
</evidence>
<sequence length="304" mass="32894">MNIHDATTLLGESLSELLTGQLSGLTPEMIRLGAGAILGLAALTLLLIALRLLTRNRGGKAKRVNIARTLQHQGASIDLINDGAVAVRFVITAAASGKLTCEIIERFDTIKATEGEDVTCVFAPVRVESGRVNAFTARLVESDRSGRRADRIVLSAPRSYAMVVRRKHSRKRVADQQFIRVKLWMESPYASDTSFEDAMPHIGINSLSTEGAAQAANAVLNISSGGLGLSVQNHVIPETCAVGAAVTVNLFMFNFREKTFKPYWYSGTVRTMESGRPGFTRMGIAFDGAAAPLARGGLRWTRFD</sequence>
<accession>A0A7K1KLL6</accession>
<dbReference type="Proteomes" id="UP000461162">
    <property type="component" value="Unassembled WGS sequence"/>
</dbReference>
<dbReference type="AlphaFoldDB" id="A0A7K1KLL6"/>
<reference evidence="2 3" key="1">
    <citation type="submission" date="2019-11" db="EMBL/GenBank/DDBJ databases">
        <title>Pseudodesulfovibrio alkaliphilus, sp. nov., an alkaliphilic sulfate-reducing bacteria from mud volcano of Taman peninsula, Russia.</title>
        <authorList>
            <person name="Frolova A."/>
            <person name="Merkel A.Y."/>
            <person name="Slobodkin A.I."/>
        </authorList>
    </citation>
    <scope>NUCLEOTIDE SEQUENCE [LARGE SCALE GENOMIC DNA]</scope>
    <source>
        <strain evidence="2 3">F-1</strain>
    </source>
</reference>
<evidence type="ECO:0000256" key="1">
    <source>
        <dbReference type="SAM" id="Phobius"/>
    </source>
</evidence>
<keyword evidence="1" id="KW-1133">Transmembrane helix</keyword>
<dbReference type="RefSeq" id="WP_155932603.1">
    <property type="nucleotide sequence ID" value="NZ_WODC01000002.1"/>
</dbReference>
<organism evidence="2 3">
    <name type="scientific">Pseudodesulfovibrio alkaliphilus</name>
    <dbReference type="NCBI Taxonomy" id="2661613"/>
    <lineage>
        <taxon>Bacteria</taxon>
        <taxon>Pseudomonadati</taxon>
        <taxon>Thermodesulfobacteriota</taxon>
        <taxon>Desulfovibrionia</taxon>
        <taxon>Desulfovibrionales</taxon>
        <taxon>Desulfovibrionaceae</taxon>
    </lineage>
</organism>